<keyword evidence="2 6" id="KW-1003">Cell membrane</keyword>
<dbReference type="AlphaFoldDB" id="D0DQZ6"/>
<comment type="subcellular location">
    <subcellularLocation>
        <location evidence="1 6">Cell membrane</location>
        <topology evidence="1 6">Multi-pass membrane protein</topology>
    </subcellularLocation>
</comment>
<feature type="domain" description="VTT" evidence="7">
    <location>
        <begin position="7"/>
        <end position="119"/>
    </location>
</feature>
<evidence type="ECO:0000256" key="1">
    <source>
        <dbReference type="ARBA" id="ARBA00004651"/>
    </source>
</evidence>
<dbReference type="PANTHER" id="PTHR12677">
    <property type="entry name" value="GOLGI APPARATUS MEMBRANE PROTEIN TVP38-RELATED"/>
    <property type="match status" value="1"/>
</dbReference>
<dbReference type="EMBL" id="GG704699">
    <property type="protein sequence ID" value="EEX26272.1"/>
    <property type="molecule type" value="Genomic_DNA"/>
</dbReference>
<dbReference type="Proteomes" id="UP000004920">
    <property type="component" value="Unassembled WGS sequence"/>
</dbReference>
<evidence type="ECO:0000256" key="3">
    <source>
        <dbReference type="ARBA" id="ARBA00022692"/>
    </source>
</evidence>
<feature type="non-terminal residue" evidence="8">
    <location>
        <position position="1"/>
    </location>
</feature>
<feature type="transmembrane region" description="Helical" evidence="6">
    <location>
        <begin position="129"/>
        <end position="146"/>
    </location>
</feature>
<name>D0DQZ6_LIMFE</name>
<dbReference type="HOGENOM" id="CLU_102965_1_0_9"/>
<dbReference type="InterPro" id="IPR032816">
    <property type="entry name" value="VTT_dom"/>
</dbReference>
<reference evidence="8" key="1">
    <citation type="submission" date="2009-08" db="EMBL/GenBank/DDBJ databases">
        <title>The Genome Sequence of Lactobacillus fermentum 28-3-CHN.</title>
        <authorList>
            <consortium name="The Broad Institute Genome Sequencing Platform"/>
            <person name="Ward D."/>
            <person name="Feldgarden M."/>
            <person name="Earl A."/>
            <person name="Young S.K."/>
            <person name="Zeng Q."/>
            <person name="Koehrsen M."/>
            <person name="Alvarado L."/>
            <person name="Berlin A."/>
            <person name="Bochicchio J."/>
            <person name="Borenstein D."/>
            <person name="Chapman S.B."/>
            <person name="Chen Z."/>
            <person name="Engels R."/>
            <person name="Freedman E."/>
            <person name="Gellesch M."/>
            <person name="Goldberg J."/>
            <person name="Griggs A."/>
            <person name="Gujja S."/>
            <person name="Heilman E."/>
            <person name="Heiman D."/>
            <person name="Hepburn T."/>
            <person name="Howarth C."/>
            <person name="Jen D."/>
            <person name="Larson L."/>
            <person name="Lewis B."/>
            <person name="Mehta T."/>
            <person name="Park D."/>
            <person name="Pearson M."/>
            <person name="Roberts A."/>
            <person name="Saif S."/>
            <person name="Shea T."/>
            <person name="Shenoy N."/>
            <person name="Sisk P."/>
            <person name="Stolte C."/>
            <person name="Sykes S."/>
            <person name="Thomson T."/>
            <person name="Walk T."/>
            <person name="White J."/>
            <person name="Yandava C."/>
            <person name="Liu Y."/>
            <person name="Xu Q."/>
            <person name="Haas B."/>
            <person name="Nusbaum C."/>
            <person name="Birren B."/>
        </authorList>
    </citation>
    <scope>NUCLEOTIDE SEQUENCE</scope>
    <source>
        <strain evidence="8">28-3-CHN</strain>
    </source>
</reference>
<organism evidence="8">
    <name type="scientific">Limosilactobacillus fermentum 28-3-CHN</name>
    <dbReference type="NCBI Taxonomy" id="575599"/>
    <lineage>
        <taxon>Bacteria</taxon>
        <taxon>Bacillati</taxon>
        <taxon>Bacillota</taxon>
        <taxon>Bacilli</taxon>
        <taxon>Lactobacillales</taxon>
        <taxon>Lactobacillaceae</taxon>
        <taxon>Limosilactobacillus</taxon>
    </lineage>
</organism>
<comment type="caution">
    <text evidence="6">Lacks conserved residue(s) required for the propagation of feature annotation.</text>
</comment>
<evidence type="ECO:0000256" key="4">
    <source>
        <dbReference type="ARBA" id="ARBA00022989"/>
    </source>
</evidence>
<keyword evidence="5 6" id="KW-0472">Membrane</keyword>
<dbReference type="PANTHER" id="PTHR12677:SF59">
    <property type="entry name" value="GOLGI APPARATUS MEMBRANE PROTEIN TVP38-RELATED"/>
    <property type="match status" value="1"/>
</dbReference>
<dbReference type="InterPro" id="IPR015414">
    <property type="entry name" value="TMEM64"/>
</dbReference>
<gene>
    <name evidence="8" type="ORF">HMPREF0513_00010</name>
</gene>
<dbReference type="GO" id="GO:0005886">
    <property type="term" value="C:plasma membrane"/>
    <property type="evidence" value="ECO:0007669"/>
    <property type="project" value="UniProtKB-SubCell"/>
</dbReference>
<keyword evidence="4 6" id="KW-1133">Transmembrane helix</keyword>
<evidence type="ECO:0000256" key="6">
    <source>
        <dbReference type="RuleBase" id="RU366058"/>
    </source>
</evidence>
<dbReference type="Pfam" id="PF09335">
    <property type="entry name" value="VTT_dom"/>
    <property type="match status" value="1"/>
</dbReference>
<feature type="transmembrane region" description="Helical" evidence="6">
    <location>
        <begin position="12"/>
        <end position="31"/>
    </location>
</feature>
<accession>D0DQZ6</accession>
<protein>
    <recommendedName>
        <fullName evidence="6">TVP38/TMEM64 family membrane protein</fullName>
    </recommendedName>
</protein>
<evidence type="ECO:0000313" key="8">
    <source>
        <dbReference type="EMBL" id="EEX26272.1"/>
    </source>
</evidence>
<feature type="transmembrane region" description="Helical" evidence="6">
    <location>
        <begin position="68"/>
        <end position="87"/>
    </location>
</feature>
<sequence length="156" mass="17255">TRFRASPTPLFAFFVGLCYGPWIGLLVNWAGNILGNCAVAALLSHVKLSHKFKQNKILDSLTHYRHPALGLTVGYMVPIIPSVLVNYACATMKIPHKNFILMVAVGMFPTSALYAFGGDALFKGNYTRLLVIVVLIVIILLLTRFVHQRRVEAATK</sequence>
<proteinExistence type="inferred from homology"/>
<evidence type="ECO:0000259" key="7">
    <source>
        <dbReference type="Pfam" id="PF09335"/>
    </source>
</evidence>
<comment type="similarity">
    <text evidence="6">Belongs to the TVP38/TMEM64 family.</text>
</comment>
<evidence type="ECO:0000256" key="2">
    <source>
        <dbReference type="ARBA" id="ARBA00022475"/>
    </source>
</evidence>
<keyword evidence="3 6" id="KW-0812">Transmembrane</keyword>
<feature type="transmembrane region" description="Helical" evidence="6">
    <location>
        <begin position="99"/>
        <end position="117"/>
    </location>
</feature>
<evidence type="ECO:0000256" key="5">
    <source>
        <dbReference type="ARBA" id="ARBA00023136"/>
    </source>
</evidence>